<evidence type="ECO:0008006" key="3">
    <source>
        <dbReference type="Google" id="ProtNLM"/>
    </source>
</evidence>
<dbReference type="RefSeq" id="WP_307343796.1">
    <property type="nucleotide sequence ID" value="NZ_JAUSUQ010000032.1"/>
</dbReference>
<dbReference type="Proteomes" id="UP001232445">
    <property type="component" value="Unassembled WGS sequence"/>
</dbReference>
<protein>
    <recommendedName>
        <fullName evidence="3">RnlB antitoxin of RnlAB toxin-antitoxin system</fullName>
    </recommendedName>
</protein>
<organism evidence="1 2">
    <name type="scientific">Caldalkalibacillus uzonensis</name>
    <dbReference type="NCBI Taxonomy" id="353224"/>
    <lineage>
        <taxon>Bacteria</taxon>
        <taxon>Bacillati</taxon>
        <taxon>Bacillota</taxon>
        <taxon>Bacilli</taxon>
        <taxon>Bacillales</taxon>
        <taxon>Bacillaceae</taxon>
        <taxon>Caldalkalibacillus</taxon>
    </lineage>
</organism>
<keyword evidence="2" id="KW-1185">Reference proteome</keyword>
<comment type="caution">
    <text evidence="1">The sequence shown here is derived from an EMBL/GenBank/DDBJ whole genome shotgun (WGS) entry which is preliminary data.</text>
</comment>
<dbReference type="Pfam" id="PF15933">
    <property type="entry name" value="RnlB_antitoxin"/>
    <property type="match status" value="1"/>
</dbReference>
<accession>A0ABU0CY73</accession>
<evidence type="ECO:0000313" key="2">
    <source>
        <dbReference type="Proteomes" id="UP001232445"/>
    </source>
</evidence>
<proteinExistence type="predicted"/>
<gene>
    <name evidence="1" type="ORF">J2S00_003952</name>
</gene>
<reference evidence="1 2" key="1">
    <citation type="submission" date="2023-07" db="EMBL/GenBank/DDBJ databases">
        <title>Genomic Encyclopedia of Type Strains, Phase IV (KMG-IV): sequencing the most valuable type-strain genomes for metagenomic binning, comparative biology and taxonomic classification.</title>
        <authorList>
            <person name="Goeker M."/>
        </authorList>
    </citation>
    <scope>NUCLEOTIDE SEQUENCE [LARGE SCALE GENOMIC DNA]</scope>
    <source>
        <strain evidence="1 2">DSM 17740</strain>
    </source>
</reference>
<name>A0ABU0CY73_9BACI</name>
<sequence>MKTFEIKKVEEPNNVCLILSNSYINPLEELESIESDLQNNFTGKVIFDLLLSNGNSSNRFMEAIFDGNKFDYSSFKIITDVDVTIKKISASYYRNNENLMQSTIVSDAFKFLLRNGKIL</sequence>
<dbReference type="InterPro" id="IPR031834">
    <property type="entry name" value="RnlB/LsoB_antitoxin"/>
</dbReference>
<dbReference type="EMBL" id="JAUSUQ010000032">
    <property type="protein sequence ID" value="MDQ0341108.1"/>
    <property type="molecule type" value="Genomic_DNA"/>
</dbReference>
<evidence type="ECO:0000313" key="1">
    <source>
        <dbReference type="EMBL" id="MDQ0341108.1"/>
    </source>
</evidence>